<organism evidence="2 3">
    <name type="scientific">Candidatus Lokiarchaeum ossiferum</name>
    <dbReference type="NCBI Taxonomy" id="2951803"/>
    <lineage>
        <taxon>Archaea</taxon>
        <taxon>Promethearchaeati</taxon>
        <taxon>Promethearchaeota</taxon>
        <taxon>Promethearchaeia</taxon>
        <taxon>Promethearchaeales</taxon>
        <taxon>Promethearchaeaceae</taxon>
        <taxon>Candidatus Lokiarchaeum</taxon>
    </lineage>
</organism>
<dbReference type="PANTHER" id="PTHR48094:SF12">
    <property type="entry name" value="PARKINSON DISEASE PROTEIN 7 HOMOLOG"/>
    <property type="match status" value="1"/>
</dbReference>
<accession>A0ABY6HX73</accession>
<keyword evidence="3" id="KW-1185">Reference proteome</keyword>
<dbReference type="Proteomes" id="UP001208689">
    <property type="component" value="Chromosome"/>
</dbReference>
<dbReference type="EMBL" id="CP104013">
    <property type="protein sequence ID" value="UYP48122.1"/>
    <property type="molecule type" value="Genomic_DNA"/>
</dbReference>
<evidence type="ECO:0000259" key="1">
    <source>
        <dbReference type="Pfam" id="PF01965"/>
    </source>
</evidence>
<sequence length="190" mass="21478">MKFAIVLYDDWSDFEVTILTLLFRKYADMITIGFGPKQYVSEGQFKILVDKKISEVDPNDLDFIVIPGGDPVKYLSDHPETQPEFEALNSLLHTLNDQKKLIAAICGGPVFVYKCGLLKNKTWTSGIGKEDQEDYPDGNNTDGVIEVDGNLITSKGNAYVEFAVEVAKWMKLFKSEGEIIQDMKWLKNQQ</sequence>
<dbReference type="InterPro" id="IPR029062">
    <property type="entry name" value="Class_I_gatase-like"/>
</dbReference>
<dbReference type="Gene3D" id="3.40.50.880">
    <property type="match status" value="1"/>
</dbReference>
<dbReference type="InterPro" id="IPR050325">
    <property type="entry name" value="Prot/Nucl_acid_deglycase"/>
</dbReference>
<evidence type="ECO:0000313" key="2">
    <source>
        <dbReference type="EMBL" id="UYP48122.1"/>
    </source>
</evidence>
<dbReference type="InterPro" id="IPR002818">
    <property type="entry name" value="DJ-1/PfpI"/>
</dbReference>
<dbReference type="SUPFAM" id="SSF52317">
    <property type="entry name" value="Class I glutamine amidotransferase-like"/>
    <property type="match status" value="1"/>
</dbReference>
<proteinExistence type="predicted"/>
<dbReference type="PANTHER" id="PTHR48094">
    <property type="entry name" value="PROTEIN/NUCLEIC ACID DEGLYCASE DJ-1-RELATED"/>
    <property type="match status" value="1"/>
</dbReference>
<gene>
    <name evidence="2" type="ORF">NEF87_004407</name>
</gene>
<feature type="domain" description="DJ-1/PfpI" evidence="1">
    <location>
        <begin position="2"/>
        <end position="168"/>
    </location>
</feature>
<name>A0ABY6HX73_9ARCH</name>
<reference evidence="2" key="1">
    <citation type="submission" date="2022-09" db="EMBL/GenBank/DDBJ databases">
        <title>Actin cytoskeleton and complex cell architecture in an #Asgard archaeon.</title>
        <authorList>
            <person name="Ponce Toledo R.I."/>
            <person name="Schleper C."/>
            <person name="Rodrigues Oliveira T."/>
            <person name="Wollweber F."/>
            <person name="Xu J."/>
            <person name="Rittmann S."/>
            <person name="Klingl A."/>
            <person name="Pilhofer M."/>
        </authorList>
    </citation>
    <scope>NUCLEOTIDE SEQUENCE</scope>
    <source>
        <strain evidence="2">B-35</strain>
    </source>
</reference>
<evidence type="ECO:0000313" key="3">
    <source>
        <dbReference type="Proteomes" id="UP001208689"/>
    </source>
</evidence>
<dbReference type="Pfam" id="PF01965">
    <property type="entry name" value="DJ-1_PfpI"/>
    <property type="match status" value="1"/>
</dbReference>
<protein>
    <recommendedName>
        <fullName evidence="1">DJ-1/PfpI domain-containing protein</fullName>
    </recommendedName>
</protein>